<proteinExistence type="predicted"/>
<evidence type="ECO:0000313" key="1">
    <source>
        <dbReference type="EMBL" id="KKN73798.1"/>
    </source>
</evidence>
<dbReference type="AlphaFoldDB" id="A0A0F9W711"/>
<gene>
    <name evidence="1" type="ORF">LCGC14_0397470</name>
</gene>
<organism evidence="1">
    <name type="scientific">marine sediment metagenome</name>
    <dbReference type="NCBI Taxonomy" id="412755"/>
    <lineage>
        <taxon>unclassified sequences</taxon>
        <taxon>metagenomes</taxon>
        <taxon>ecological metagenomes</taxon>
    </lineage>
</organism>
<name>A0A0F9W711_9ZZZZ</name>
<reference evidence="1" key="1">
    <citation type="journal article" date="2015" name="Nature">
        <title>Complex archaea that bridge the gap between prokaryotes and eukaryotes.</title>
        <authorList>
            <person name="Spang A."/>
            <person name="Saw J.H."/>
            <person name="Jorgensen S.L."/>
            <person name="Zaremba-Niedzwiedzka K."/>
            <person name="Martijn J."/>
            <person name="Lind A.E."/>
            <person name="van Eijk R."/>
            <person name="Schleper C."/>
            <person name="Guy L."/>
            <person name="Ettema T.J."/>
        </authorList>
    </citation>
    <scope>NUCLEOTIDE SEQUENCE</scope>
</reference>
<accession>A0A0F9W711</accession>
<dbReference type="EMBL" id="LAZR01000337">
    <property type="protein sequence ID" value="KKN73798.1"/>
    <property type="molecule type" value="Genomic_DNA"/>
</dbReference>
<protein>
    <submittedName>
        <fullName evidence="1">Uncharacterized protein</fullName>
    </submittedName>
</protein>
<sequence length="404" mass="45079">MADERPIQGEPPFEGETVDEHAVRVAVWIAAHQSDAPDEPTIDLSDPALLQLLFNLGGGGRKPFQEPTPTWPTINPTVFYGIRDRLREEWADQLDVRLTDLPLNEVDFTRVLKDFGESFFAVNREFPTFAEALDSTELWTRAQQRTFDLDLLPQQFVIDDGQGPTTYINDPKLSVFPVPMSVAVGRFFDDEDDPNIPGDEDKFRALVGRGLLNKDFHASQLENLPQTTTASLQDFIAKAADRNKPRGGGGPRTISFDKTAAAENLRNSWRTLMLEEPGNVPGLINEYENTANNSLRAGNATPSFEVWTLNKMRSTSRYRFLYGRKDLSQSEIEYMNSFRQGVVPHGLDRRLEVEQLERGLSTGAAPAAFAESVAFSRDVQALGQGSFSRRFAGLINQLGPLQSA</sequence>
<comment type="caution">
    <text evidence="1">The sequence shown here is derived from an EMBL/GenBank/DDBJ whole genome shotgun (WGS) entry which is preliminary data.</text>
</comment>